<comment type="caution">
    <text evidence="2">The sequence shown here is derived from an EMBL/GenBank/DDBJ whole genome shotgun (WGS) entry which is preliminary data.</text>
</comment>
<keyword evidence="1" id="KW-1133">Transmembrane helix</keyword>
<keyword evidence="1" id="KW-0472">Membrane</keyword>
<protein>
    <submittedName>
        <fullName evidence="2">Uncharacterized protein</fullName>
    </submittedName>
</protein>
<proteinExistence type="predicted"/>
<dbReference type="AlphaFoldDB" id="A0A1W0E7Q6"/>
<name>A0A1W0E7Q6_9MICR</name>
<reference evidence="2 3" key="1">
    <citation type="journal article" date="2017" name="Environ. Microbiol.">
        <title>Decay of the glycolytic pathway and adaptation to intranuclear parasitism within Enterocytozoonidae microsporidia.</title>
        <authorList>
            <person name="Wiredu Boakye D."/>
            <person name="Jaroenlak P."/>
            <person name="Prachumwat A."/>
            <person name="Williams T.A."/>
            <person name="Bateman K.S."/>
            <person name="Itsathitphaisarn O."/>
            <person name="Sritunyalucksana K."/>
            <person name="Paszkiewicz K.H."/>
            <person name="Moore K.A."/>
            <person name="Stentiford G.D."/>
            <person name="Williams B.A."/>
        </authorList>
    </citation>
    <scope>NUCLEOTIDE SEQUENCE [LARGE SCALE GENOMIC DNA]</scope>
    <source>
        <strain evidence="2 3">TH1</strain>
    </source>
</reference>
<feature type="transmembrane region" description="Helical" evidence="1">
    <location>
        <begin position="294"/>
        <end position="316"/>
    </location>
</feature>
<sequence length="331" mass="38679">MIFTFLYIINIYIIKINASKDVLLPKGTVVTVDKGTTFRLCHEFKDITKEYRQLSYQEKIKKIGKIPQIIDISNVMVDISAFTKKVFEIKTYAHFGVKVFFTVGDKKYSYTPKEEFFKSFADVKNAFYFDFESNCKYTAFNKNGVDKKHFCFPIVEKKNFFTNKDAFYFDDFKSIFEKKNKNSEVATDFTIDSNKLCKLEFIKKKSMYEINHGKKVSKTEYRDFLRNKYKCILLKNEFLEELLNTKDPCAFQSIMNFCENKQQVKLLNDCYVTEENKTNKVNTHNTHGGKKGTVFAVIFVSMVVMSCVGLVALTLLRLKKVKLIKENNINS</sequence>
<keyword evidence="1" id="KW-0812">Transmembrane</keyword>
<evidence type="ECO:0000256" key="1">
    <source>
        <dbReference type="SAM" id="Phobius"/>
    </source>
</evidence>
<evidence type="ECO:0000313" key="3">
    <source>
        <dbReference type="Proteomes" id="UP000192758"/>
    </source>
</evidence>
<accession>A0A1W0E7Q6</accession>
<dbReference type="Proteomes" id="UP000192758">
    <property type="component" value="Unassembled WGS sequence"/>
</dbReference>
<evidence type="ECO:0000313" key="2">
    <source>
        <dbReference type="EMBL" id="OQS55294.1"/>
    </source>
</evidence>
<keyword evidence="3" id="KW-1185">Reference proteome</keyword>
<dbReference type="VEuPathDB" id="MicrosporidiaDB:EHP00_812"/>
<dbReference type="EMBL" id="MNPJ01000012">
    <property type="protein sequence ID" value="OQS55294.1"/>
    <property type="molecule type" value="Genomic_DNA"/>
</dbReference>
<gene>
    <name evidence="2" type="ORF">EHP00_812</name>
</gene>
<organism evidence="2 3">
    <name type="scientific">Ecytonucleospora hepatopenaei</name>
    <dbReference type="NCBI Taxonomy" id="646526"/>
    <lineage>
        <taxon>Eukaryota</taxon>
        <taxon>Fungi</taxon>
        <taxon>Fungi incertae sedis</taxon>
        <taxon>Microsporidia</taxon>
        <taxon>Enterocytozoonidae</taxon>
        <taxon>Ecytonucleospora</taxon>
    </lineage>
</organism>